<dbReference type="GO" id="GO:0004553">
    <property type="term" value="F:hydrolase activity, hydrolyzing O-glycosyl compounds"/>
    <property type="evidence" value="ECO:0007669"/>
    <property type="project" value="InterPro"/>
</dbReference>
<dbReference type="Proteomes" id="UP001278766">
    <property type="component" value="Unassembled WGS sequence"/>
</dbReference>
<dbReference type="AlphaFoldDB" id="A0AAE0H7L7"/>
<dbReference type="SUPFAM" id="SSF49899">
    <property type="entry name" value="Concanavalin A-like lectins/glucanases"/>
    <property type="match status" value="1"/>
</dbReference>
<evidence type="ECO:0000313" key="3">
    <source>
        <dbReference type="EMBL" id="KAK3291473.1"/>
    </source>
</evidence>
<dbReference type="InterPro" id="IPR050546">
    <property type="entry name" value="Glycosyl_Hydrlase_16"/>
</dbReference>
<dbReference type="Pfam" id="PF26113">
    <property type="entry name" value="GH16_XgeA"/>
    <property type="match status" value="1"/>
</dbReference>
<accession>A0AAE0H7L7</accession>
<evidence type="ECO:0000259" key="2">
    <source>
        <dbReference type="PROSITE" id="PS51762"/>
    </source>
</evidence>
<gene>
    <name evidence="3" type="ORF">B0H64DRAFT_246477</name>
</gene>
<dbReference type="GeneID" id="87836869"/>
<dbReference type="EMBL" id="JAUEPN010000009">
    <property type="protein sequence ID" value="KAK3291473.1"/>
    <property type="molecule type" value="Genomic_DNA"/>
</dbReference>
<sequence length="285" mass="30804">MRSTLLFLSLLSSLVSATPAPVYPGFKTVWSDGFEGSAGDTPNKNRWNLITDVRTNGEIQTYSTSNRNLQISGGGTVQLVPLKSKKSGKWTSARIETKKAFTPKRGKLTMFEAAIRFGDNPASRRQGLWPAFWMLGDAVHHGTEWPLCGELDIMETVNGLPTAHGTTHCGVGEVGGPCHEPMGRGASVGLSDYGWHTWTLQVDRTNGEGGWKGEVIRWLVDGNVFHQVTGADIADQGIWATLAHSPMFMILNVAVGGSWPGDPNAATADSYGSMMEVEYVAVYSS</sequence>
<organism evidence="3 4">
    <name type="scientific">Chaetomium fimeti</name>
    <dbReference type="NCBI Taxonomy" id="1854472"/>
    <lineage>
        <taxon>Eukaryota</taxon>
        <taxon>Fungi</taxon>
        <taxon>Dikarya</taxon>
        <taxon>Ascomycota</taxon>
        <taxon>Pezizomycotina</taxon>
        <taxon>Sordariomycetes</taxon>
        <taxon>Sordariomycetidae</taxon>
        <taxon>Sordariales</taxon>
        <taxon>Chaetomiaceae</taxon>
        <taxon>Chaetomium</taxon>
    </lineage>
</organism>
<keyword evidence="1" id="KW-0732">Signal</keyword>
<evidence type="ECO:0000256" key="1">
    <source>
        <dbReference type="SAM" id="SignalP"/>
    </source>
</evidence>
<feature type="domain" description="GH16" evidence="2">
    <location>
        <begin position="13"/>
        <end position="285"/>
    </location>
</feature>
<dbReference type="GO" id="GO:0005975">
    <property type="term" value="P:carbohydrate metabolic process"/>
    <property type="evidence" value="ECO:0007669"/>
    <property type="project" value="InterPro"/>
</dbReference>
<feature type="signal peptide" evidence="1">
    <location>
        <begin position="1"/>
        <end position="17"/>
    </location>
</feature>
<dbReference type="InterPro" id="IPR000757">
    <property type="entry name" value="Beta-glucanase-like"/>
</dbReference>
<dbReference type="CDD" id="cd02182">
    <property type="entry name" value="GH16_Strep_laminarinase_like"/>
    <property type="match status" value="1"/>
</dbReference>
<reference evidence="3" key="2">
    <citation type="submission" date="2023-06" db="EMBL/GenBank/DDBJ databases">
        <authorList>
            <consortium name="Lawrence Berkeley National Laboratory"/>
            <person name="Haridas S."/>
            <person name="Hensen N."/>
            <person name="Bonometti L."/>
            <person name="Westerberg I."/>
            <person name="Brannstrom I.O."/>
            <person name="Guillou S."/>
            <person name="Cros-Aarteil S."/>
            <person name="Calhoun S."/>
            <person name="Kuo A."/>
            <person name="Mondo S."/>
            <person name="Pangilinan J."/>
            <person name="Riley R."/>
            <person name="Labutti K."/>
            <person name="Andreopoulos B."/>
            <person name="Lipzen A."/>
            <person name="Chen C."/>
            <person name="Yanf M."/>
            <person name="Daum C."/>
            <person name="Ng V."/>
            <person name="Clum A."/>
            <person name="Steindorff A."/>
            <person name="Ohm R."/>
            <person name="Martin F."/>
            <person name="Silar P."/>
            <person name="Natvig D."/>
            <person name="Lalanne C."/>
            <person name="Gautier V."/>
            <person name="Ament-Velasquez S.L."/>
            <person name="Kruys A."/>
            <person name="Hutchinson M.I."/>
            <person name="Powell A.J."/>
            <person name="Barry K."/>
            <person name="Miller A.N."/>
            <person name="Grigoriev I.V."/>
            <person name="Debuchy R."/>
            <person name="Gladieux P."/>
            <person name="Thoren M.H."/>
            <person name="Johannesson H."/>
        </authorList>
    </citation>
    <scope>NUCLEOTIDE SEQUENCE</scope>
    <source>
        <strain evidence="3">CBS 168.71</strain>
    </source>
</reference>
<reference evidence="3" key="1">
    <citation type="journal article" date="2023" name="Mol. Phylogenet. Evol.">
        <title>Genome-scale phylogeny and comparative genomics of the fungal order Sordariales.</title>
        <authorList>
            <person name="Hensen N."/>
            <person name="Bonometti L."/>
            <person name="Westerberg I."/>
            <person name="Brannstrom I.O."/>
            <person name="Guillou S."/>
            <person name="Cros-Aarteil S."/>
            <person name="Calhoun S."/>
            <person name="Haridas S."/>
            <person name="Kuo A."/>
            <person name="Mondo S."/>
            <person name="Pangilinan J."/>
            <person name="Riley R."/>
            <person name="LaButti K."/>
            <person name="Andreopoulos B."/>
            <person name="Lipzen A."/>
            <person name="Chen C."/>
            <person name="Yan M."/>
            <person name="Daum C."/>
            <person name="Ng V."/>
            <person name="Clum A."/>
            <person name="Steindorff A."/>
            <person name="Ohm R.A."/>
            <person name="Martin F."/>
            <person name="Silar P."/>
            <person name="Natvig D.O."/>
            <person name="Lalanne C."/>
            <person name="Gautier V."/>
            <person name="Ament-Velasquez S.L."/>
            <person name="Kruys A."/>
            <person name="Hutchinson M.I."/>
            <person name="Powell A.J."/>
            <person name="Barry K."/>
            <person name="Miller A.N."/>
            <person name="Grigoriev I.V."/>
            <person name="Debuchy R."/>
            <person name="Gladieux P."/>
            <person name="Hiltunen Thoren M."/>
            <person name="Johannesson H."/>
        </authorList>
    </citation>
    <scope>NUCLEOTIDE SEQUENCE</scope>
    <source>
        <strain evidence="3">CBS 168.71</strain>
    </source>
</reference>
<evidence type="ECO:0000313" key="4">
    <source>
        <dbReference type="Proteomes" id="UP001278766"/>
    </source>
</evidence>
<comment type="caution">
    <text evidence="3">The sequence shown here is derived from an EMBL/GenBank/DDBJ whole genome shotgun (WGS) entry which is preliminary data.</text>
</comment>
<feature type="chain" id="PRO_5042047406" evidence="1">
    <location>
        <begin position="18"/>
        <end position="285"/>
    </location>
</feature>
<dbReference type="PANTHER" id="PTHR10963:SF60">
    <property type="entry name" value="GRAM-NEGATIVE BACTERIA-BINDING PROTEIN 1-RELATED"/>
    <property type="match status" value="1"/>
</dbReference>
<dbReference type="RefSeq" id="XP_062654987.1">
    <property type="nucleotide sequence ID" value="XM_062799921.1"/>
</dbReference>
<dbReference type="PROSITE" id="PS51762">
    <property type="entry name" value="GH16_2"/>
    <property type="match status" value="1"/>
</dbReference>
<dbReference type="InterPro" id="IPR013320">
    <property type="entry name" value="ConA-like_dom_sf"/>
</dbReference>
<protein>
    <submittedName>
        <fullName evidence="3">Concanavalin A-like lectin/glucanase domain-containing protein</fullName>
    </submittedName>
</protein>
<keyword evidence="4" id="KW-1185">Reference proteome</keyword>
<dbReference type="PANTHER" id="PTHR10963">
    <property type="entry name" value="GLYCOSYL HYDROLASE-RELATED"/>
    <property type="match status" value="1"/>
</dbReference>
<proteinExistence type="predicted"/>
<dbReference type="Gene3D" id="2.60.120.200">
    <property type="match status" value="1"/>
</dbReference>
<name>A0AAE0H7L7_9PEZI</name>